<name>A0A918PF48_9SPHN</name>
<feature type="domain" description="HTH LytTR-type" evidence="4">
    <location>
        <begin position="139"/>
        <end position="243"/>
    </location>
</feature>
<organism evidence="5 6">
    <name type="scientific">Novosphingobium colocasiae</name>
    <dbReference type="NCBI Taxonomy" id="1256513"/>
    <lineage>
        <taxon>Bacteria</taxon>
        <taxon>Pseudomonadati</taxon>
        <taxon>Pseudomonadota</taxon>
        <taxon>Alphaproteobacteria</taxon>
        <taxon>Sphingomonadales</taxon>
        <taxon>Sphingomonadaceae</taxon>
        <taxon>Novosphingobium</taxon>
    </lineage>
</organism>
<protein>
    <submittedName>
        <fullName evidence="5">DNA-binding response regulator</fullName>
    </submittedName>
</protein>
<comment type="caution">
    <text evidence="5">The sequence shown here is derived from an EMBL/GenBank/DDBJ whole genome shotgun (WGS) entry which is preliminary data.</text>
</comment>
<dbReference type="SMART" id="SM00448">
    <property type="entry name" value="REC"/>
    <property type="match status" value="1"/>
</dbReference>
<feature type="domain" description="Response regulatory" evidence="3">
    <location>
        <begin position="3"/>
        <end position="117"/>
    </location>
</feature>
<dbReference type="Gene3D" id="3.40.50.2300">
    <property type="match status" value="1"/>
</dbReference>
<dbReference type="GO" id="GO:0000156">
    <property type="term" value="F:phosphorelay response regulator activity"/>
    <property type="evidence" value="ECO:0007669"/>
    <property type="project" value="TreeGrafter"/>
</dbReference>
<dbReference type="Pfam" id="PF04397">
    <property type="entry name" value="LytTR"/>
    <property type="match status" value="1"/>
</dbReference>
<reference evidence="5" key="2">
    <citation type="submission" date="2020-09" db="EMBL/GenBank/DDBJ databases">
        <authorList>
            <person name="Sun Q."/>
            <person name="Kim S."/>
        </authorList>
    </citation>
    <scope>NUCLEOTIDE SEQUENCE</scope>
    <source>
        <strain evidence="5">KCTC 32255</strain>
    </source>
</reference>
<keyword evidence="6" id="KW-1185">Reference proteome</keyword>
<dbReference type="GO" id="GO:0005829">
    <property type="term" value="C:cytosol"/>
    <property type="evidence" value="ECO:0007669"/>
    <property type="project" value="TreeGrafter"/>
</dbReference>
<dbReference type="Gene3D" id="2.40.50.1020">
    <property type="entry name" value="LytTr DNA-binding domain"/>
    <property type="match status" value="1"/>
</dbReference>
<dbReference type="InterPro" id="IPR039420">
    <property type="entry name" value="WalR-like"/>
</dbReference>
<dbReference type="GO" id="GO:0032993">
    <property type="term" value="C:protein-DNA complex"/>
    <property type="evidence" value="ECO:0007669"/>
    <property type="project" value="TreeGrafter"/>
</dbReference>
<gene>
    <name evidence="5" type="ORF">GCM10011614_20200</name>
</gene>
<evidence type="ECO:0000313" key="6">
    <source>
        <dbReference type="Proteomes" id="UP000648075"/>
    </source>
</evidence>
<dbReference type="PANTHER" id="PTHR48111">
    <property type="entry name" value="REGULATOR OF RPOS"/>
    <property type="match status" value="1"/>
</dbReference>
<feature type="modified residue" description="4-aspartylphosphate" evidence="2">
    <location>
        <position position="54"/>
    </location>
</feature>
<dbReference type="PANTHER" id="PTHR48111:SF3">
    <property type="entry name" value="TRANSCRIPTIONAL REGULATORY PROTEIN BTSR"/>
    <property type="match status" value="1"/>
</dbReference>
<dbReference type="PROSITE" id="PS50930">
    <property type="entry name" value="HTH_LYTTR"/>
    <property type="match status" value="1"/>
</dbReference>
<evidence type="ECO:0000256" key="1">
    <source>
        <dbReference type="ARBA" id="ARBA00023125"/>
    </source>
</evidence>
<dbReference type="EMBL" id="BMZA01000006">
    <property type="protein sequence ID" value="GGZ05259.1"/>
    <property type="molecule type" value="Genomic_DNA"/>
</dbReference>
<dbReference type="Pfam" id="PF00072">
    <property type="entry name" value="Response_reg"/>
    <property type="match status" value="1"/>
</dbReference>
<evidence type="ECO:0000259" key="3">
    <source>
        <dbReference type="PROSITE" id="PS50110"/>
    </source>
</evidence>
<keyword evidence="1 5" id="KW-0238">DNA-binding</keyword>
<evidence type="ECO:0000313" key="5">
    <source>
        <dbReference type="EMBL" id="GGZ05259.1"/>
    </source>
</evidence>
<dbReference type="PROSITE" id="PS50110">
    <property type="entry name" value="RESPONSE_REGULATORY"/>
    <property type="match status" value="1"/>
</dbReference>
<evidence type="ECO:0000256" key="2">
    <source>
        <dbReference type="PROSITE-ProRule" id="PRU00169"/>
    </source>
</evidence>
<accession>A0A918PF48</accession>
<dbReference type="InterPro" id="IPR001789">
    <property type="entry name" value="Sig_transdc_resp-reg_receiver"/>
</dbReference>
<dbReference type="SMART" id="SM00850">
    <property type="entry name" value="LytTR"/>
    <property type="match status" value="1"/>
</dbReference>
<sequence>MLRTLIVDDEPLAVERLQVICARQDGVQVVGTASDGESALRLVAALEPDLVLLDLTMPGIDGLTVARRLSDQAEAPALIFVTAHDEFAVEAFDLDAVDYVLKPVAPDRLARAVSRVQARRSGAPVMAEPEQEACWLTEFWVPHRSELIRIAAETVRRIDAERDYVRLHTGDQSYLMLQTITGLEEKLDPERFIRIHRSCILNRDTVTGLRHDGVGVWSAETADGEALRIGRTYLPAVKKMAGR</sequence>
<dbReference type="GO" id="GO:0006355">
    <property type="term" value="P:regulation of DNA-templated transcription"/>
    <property type="evidence" value="ECO:0007669"/>
    <property type="project" value="TreeGrafter"/>
</dbReference>
<dbReference type="InterPro" id="IPR011006">
    <property type="entry name" value="CheY-like_superfamily"/>
</dbReference>
<dbReference type="AlphaFoldDB" id="A0A918PF48"/>
<dbReference type="GO" id="GO:0000976">
    <property type="term" value="F:transcription cis-regulatory region binding"/>
    <property type="evidence" value="ECO:0007669"/>
    <property type="project" value="TreeGrafter"/>
</dbReference>
<dbReference type="Proteomes" id="UP000648075">
    <property type="component" value="Unassembled WGS sequence"/>
</dbReference>
<evidence type="ECO:0000259" key="4">
    <source>
        <dbReference type="PROSITE" id="PS50930"/>
    </source>
</evidence>
<keyword evidence="2" id="KW-0597">Phosphoprotein</keyword>
<reference evidence="5" key="1">
    <citation type="journal article" date="2014" name="Int. J. Syst. Evol. Microbiol.">
        <title>Complete genome sequence of Corynebacterium casei LMG S-19264T (=DSM 44701T), isolated from a smear-ripened cheese.</title>
        <authorList>
            <consortium name="US DOE Joint Genome Institute (JGI-PGF)"/>
            <person name="Walter F."/>
            <person name="Albersmeier A."/>
            <person name="Kalinowski J."/>
            <person name="Ruckert C."/>
        </authorList>
    </citation>
    <scope>NUCLEOTIDE SEQUENCE</scope>
    <source>
        <strain evidence="5">KCTC 32255</strain>
    </source>
</reference>
<dbReference type="InterPro" id="IPR007492">
    <property type="entry name" value="LytTR_DNA-bd_dom"/>
</dbReference>
<proteinExistence type="predicted"/>
<dbReference type="SUPFAM" id="SSF52172">
    <property type="entry name" value="CheY-like"/>
    <property type="match status" value="1"/>
</dbReference>